<organism evidence="8 9">
    <name type="scientific">Sarocladium strictum</name>
    <name type="common">Black bundle disease fungus</name>
    <name type="synonym">Acremonium strictum</name>
    <dbReference type="NCBI Taxonomy" id="5046"/>
    <lineage>
        <taxon>Eukaryota</taxon>
        <taxon>Fungi</taxon>
        <taxon>Dikarya</taxon>
        <taxon>Ascomycota</taxon>
        <taxon>Pezizomycotina</taxon>
        <taxon>Sordariomycetes</taxon>
        <taxon>Hypocreomycetidae</taxon>
        <taxon>Hypocreales</taxon>
        <taxon>Sarocladiaceae</taxon>
        <taxon>Sarocladium</taxon>
    </lineage>
</organism>
<dbReference type="Gene3D" id="3.40.50.620">
    <property type="entry name" value="HUPs"/>
    <property type="match status" value="1"/>
</dbReference>
<dbReference type="SUPFAM" id="SSF52374">
    <property type="entry name" value="Nucleotidylyl transferase"/>
    <property type="match status" value="1"/>
</dbReference>
<keyword evidence="1 5" id="KW-0436">Ligase</keyword>
<comment type="similarity">
    <text evidence="5">Belongs to the class-I aminoacyl-tRNA synthetase family.</text>
</comment>
<name>A0AA39L8W4_SARSR</name>
<proteinExistence type="inferred from homology"/>
<dbReference type="Pfam" id="PF00749">
    <property type="entry name" value="tRNA-synt_1c"/>
    <property type="match status" value="1"/>
</dbReference>
<evidence type="ECO:0000256" key="1">
    <source>
        <dbReference type="ARBA" id="ARBA00022598"/>
    </source>
</evidence>
<dbReference type="Proteomes" id="UP001175261">
    <property type="component" value="Unassembled WGS sequence"/>
</dbReference>
<dbReference type="InterPro" id="IPR014729">
    <property type="entry name" value="Rossmann-like_a/b/a_fold"/>
</dbReference>
<evidence type="ECO:0000313" key="8">
    <source>
        <dbReference type="EMBL" id="KAK0388442.1"/>
    </source>
</evidence>
<dbReference type="InterPro" id="IPR049940">
    <property type="entry name" value="GluQ/Sye"/>
</dbReference>
<evidence type="ECO:0000256" key="5">
    <source>
        <dbReference type="RuleBase" id="RU363037"/>
    </source>
</evidence>
<feature type="domain" description="Glutamyl/glutaminyl-tRNA synthetase class Ib catalytic" evidence="7">
    <location>
        <begin position="143"/>
        <end position="377"/>
    </location>
</feature>
<dbReference type="EMBL" id="JAPDFR010000003">
    <property type="protein sequence ID" value="KAK0388442.1"/>
    <property type="molecule type" value="Genomic_DNA"/>
</dbReference>
<evidence type="ECO:0000256" key="3">
    <source>
        <dbReference type="ARBA" id="ARBA00022840"/>
    </source>
</evidence>
<dbReference type="GO" id="GO:0005739">
    <property type="term" value="C:mitochondrion"/>
    <property type="evidence" value="ECO:0007669"/>
    <property type="project" value="TreeGrafter"/>
</dbReference>
<evidence type="ECO:0000259" key="7">
    <source>
        <dbReference type="Pfam" id="PF00749"/>
    </source>
</evidence>
<feature type="region of interest" description="Disordered" evidence="6">
    <location>
        <begin position="67"/>
        <end position="117"/>
    </location>
</feature>
<evidence type="ECO:0000256" key="2">
    <source>
        <dbReference type="ARBA" id="ARBA00022741"/>
    </source>
</evidence>
<keyword evidence="4 5" id="KW-0030">Aminoacyl-tRNA synthetase</keyword>
<keyword evidence="2 5" id="KW-0547">Nucleotide-binding</keyword>
<evidence type="ECO:0000256" key="6">
    <source>
        <dbReference type="SAM" id="MobiDB-lite"/>
    </source>
</evidence>
<dbReference type="InterPro" id="IPR000924">
    <property type="entry name" value="Glu/Gln-tRNA-synth"/>
</dbReference>
<dbReference type="GO" id="GO:0006424">
    <property type="term" value="P:glutamyl-tRNA aminoacylation"/>
    <property type="evidence" value="ECO:0007669"/>
    <property type="project" value="TreeGrafter"/>
</dbReference>
<accession>A0AA39L8W4</accession>
<dbReference type="GO" id="GO:0004818">
    <property type="term" value="F:glutamate-tRNA ligase activity"/>
    <property type="evidence" value="ECO:0007669"/>
    <property type="project" value="TreeGrafter"/>
</dbReference>
<protein>
    <recommendedName>
        <fullName evidence="7">Glutamyl/glutaminyl-tRNA synthetase class Ib catalytic domain-containing protein</fullName>
    </recommendedName>
</protein>
<keyword evidence="9" id="KW-1185">Reference proteome</keyword>
<dbReference type="AlphaFoldDB" id="A0AA39L8W4"/>
<sequence length="633" mass="71021">MRWSFQTGLRPGRPTGLHRTSQVIFFRACSSSPGRGLASRCQARTTNNTQLQRAQKTSLLRCLSSKVGSRELKDGPGNSSGSARPSGLRLLDKKRQKKDQGTPMTRSKDSKSTSIFGQDSSLPIRARFAPSPTGYMHLGSLHAEQRLIADLKWAGLKWDEGPDCGGPHGPYRQSDRLEIYKEHAQRLLDQGHAYRCFCSQEQLDAQKLSLHEAGQSTAYPKTCRSISTEESDARAAAGEAHLLRFKGDSFGRPKFRDAIFGLFQKGEDEEDFVILKTDGYPTYHLANVIDDHLMKITHVIRGEEWLISTPKHIALYNAFAWQPPIFAHLALLVNPDGSKLSKRQNARGISDLREGGVPPMPLVTWLISLGGGTQHNKIMANHPRDIPALSHAMQYNSLKRVPIRVTHDQLASHQLAYARTLATKYVTSEDATTDSLRPHEVDILEEICRSFLRKATNLQAEDTGGPANWPHPLWNEKKELLIPLGGLEEIDAKLGDAASSLYHLLSLRQIPSLDPDEVLGLYPYFVWQVPEGLYKASLTRWKEEMQTALPVETISQLQRCLQDQSCQPQDWMAQLRREDKQEMAAVYSILRLLATGVHDQASPPASTLFLAISRADWSKRVRTVQRLIQELEH</sequence>
<dbReference type="PANTHER" id="PTHR43311">
    <property type="entry name" value="GLUTAMATE--TRNA LIGASE"/>
    <property type="match status" value="1"/>
</dbReference>
<keyword evidence="5" id="KW-0648">Protein biosynthesis</keyword>
<comment type="caution">
    <text evidence="8">The sequence shown here is derived from an EMBL/GenBank/DDBJ whole genome shotgun (WGS) entry which is preliminary data.</text>
</comment>
<gene>
    <name evidence="8" type="ORF">NLU13_4686</name>
</gene>
<dbReference type="InterPro" id="IPR020058">
    <property type="entry name" value="Glu/Gln-tRNA-synth_Ib_cat-dom"/>
</dbReference>
<keyword evidence="3 5" id="KW-0067">ATP-binding</keyword>
<reference evidence="8" key="1">
    <citation type="submission" date="2022-10" db="EMBL/GenBank/DDBJ databases">
        <title>Determination and structural analysis of whole genome sequence of Sarocladium strictum F4-1.</title>
        <authorList>
            <person name="Hu L."/>
            <person name="Jiang Y."/>
        </authorList>
    </citation>
    <scope>NUCLEOTIDE SEQUENCE</scope>
    <source>
        <strain evidence="8">F4-1</strain>
    </source>
</reference>
<dbReference type="PANTHER" id="PTHR43311:SF2">
    <property type="entry name" value="GLUTAMATE--TRNA LIGASE, MITOCHONDRIAL-RELATED"/>
    <property type="match status" value="1"/>
</dbReference>
<dbReference type="PRINTS" id="PR00987">
    <property type="entry name" value="TRNASYNTHGLU"/>
</dbReference>
<dbReference type="GO" id="GO:0005524">
    <property type="term" value="F:ATP binding"/>
    <property type="evidence" value="ECO:0007669"/>
    <property type="project" value="UniProtKB-KW"/>
</dbReference>
<evidence type="ECO:0000313" key="9">
    <source>
        <dbReference type="Proteomes" id="UP001175261"/>
    </source>
</evidence>
<evidence type="ECO:0000256" key="4">
    <source>
        <dbReference type="ARBA" id="ARBA00023146"/>
    </source>
</evidence>